<keyword evidence="7" id="KW-0653">Protein transport</keyword>
<dbReference type="Pfam" id="PF00528">
    <property type="entry name" value="BPD_transp_1"/>
    <property type="match status" value="1"/>
</dbReference>
<feature type="compositionally biased region" description="Basic residues" evidence="13">
    <location>
        <begin position="313"/>
        <end position="334"/>
    </location>
</feature>
<dbReference type="SUPFAM" id="SSF161098">
    <property type="entry name" value="MetI-like"/>
    <property type="match status" value="1"/>
</dbReference>
<dbReference type="InterPro" id="IPR025966">
    <property type="entry name" value="OppC_N"/>
</dbReference>
<dbReference type="RefSeq" id="WP_169394506.1">
    <property type="nucleotide sequence ID" value="NZ_BAAAJH010000008.1"/>
</dbReference>
<evidence type="ECO:0000256" key="8">
    <source>
        <dbReference type="ARBA" id="ARBA00022989"/>
    </source>
</evidence>
<evidence type="ECO:0000256" key="7">
    <source>
        <dbReference type="ARBA" id="ARBA00022927"/>
    </source>
</evidence>
<keyword evidence="2 12" id="KW-0813">Transport</keyword>
<sequence length="334" mass="35726">MTTTDVGAGTHVPAGGGAPVEVPSGPAAAETEGVTRGRLVLRRFLRNRLALAGLVTLVLLYAVSLLSPLFAPWAYNQYDYTAFLQPPSPSHWFGTSQIGEDVFAQTMRGLQKSLTIGLLTGLISIVIASLVGASAGYFGGWVDRGLMWVVDLLLVLPSFLIIAVISPALRGSSWIWFVLLLGVFAWMITARILRGMTLTLREREFVKAAKFMGAPSSLIIRRHILPNMASLMIIDVTITVGATILLETGLSYFGFGVQPPDVSLGTLIRAGSDAAVTTPWLFLFAGGLLVISVLAVNFIGDGLRDALDPNSRGGRRRQKSARKSASKTKKVATS</sequence>
<dbReference type="InterPro" id="IPR050366">
    <property type="entry name" value="BP-dependent_transpt_permease"/>
</dbReference>
<comment type="similarity">
    <text evidence="10">Belongs to the binding-protein-dependent transport system permease family. OppBC subfamily.</text>
</comment>
<feature type="transmembrane region" description="Helical" evidence="12">
    <location>
        <begin position="280"/>
        <end position="300"/>
    </location>
</feature>
<feature type="transmembrane region" description="Helical" evidence="12">
    <location>
        <begin position="116"/>
        <end position="138"/>
    </location>
</feature>
<evidence type="ECO:0000256" key="1">
    <source>
        <dbReference type="ARBA" id="ARBA00004429"/>
    </source>
</evidence>
<dbReference type="Gene3D" id="1.10.3720.10">
    <property type="entry name" value="MetI-like"/>
    <property type="match status" value="1"/>
</dbReference>
<evidence type="ECO:0000256" key="11">
    <source>
        <dbReference type="ARBA" id="ARBA00072251"/>
    </source>
</evidence>
<keyword evidence="6" id="KW-0571">Peptide transport</keyword>
<feature type="transmembrane region" description="Helical" evidence="12">
    <location>
        <begin position="49"/>
        <end position="71"/>
    </location>
</feature>
<dbReference type="InterPro" id="IPR000515">
    <property type="entry name" value="MetI-like"/>
</dbReference>
<comment type="caution">
    <text evidence="15">The sequence shown here is derived from an EMBL/GenBank/DDBJ whole genome shotgun (WGS) entry which is preliminary data.</text>
</comment>
<dbReference type="PANTHER" id="PTHR43386">
    <property type="entry name" value="OLIGOPEPTIDE TRANSPORT SYSTEM PERMEASE PROTEIN APPC"/>
    <property type="match status" value="1"/>
</dbReference>
<dbReference type="Proteomes" id="UP001296706">
    <property type="component" value="Unassembled WGS sequence"/>
</dbReference>
<name>A0ABX1R9H2_9PSEU</name>
<dbReference type="EMBL" id="JAAXKY010000008">
    <property type="protein sequence ID" value="NMH76431.1"/>
    <property type="molecule type" value="Genomic_DNA"/>
</dbReference>
<proteinExistence type="inferred from homology"/>
<evidence type="ECO:0000313" key="16">
    <source>
        <dbReference type="Proteomes" id="UP001296706"/>
    </source>
</evidence>
<evidence type="ECO:0000256" key="9">
    <source>
        <dbReference type="ARBA" id="ARBA00023136"/>
    </source>
</evidence>
<keyword evidence="9 12" id="KW-0472">Membrane</keyword>
<accession>A0ABX1R9H2</accession>
<evidence type="ECO:0000256" key="2">
    <source>
        <dbReference type="ARBA" id="ARBA00022448"/>
    </source>
</evidence>
<keyword evidence="3" id="KW-1003">Cell membrane</keyword>
<evidence type="ECO:0000313" key="15">
    <source>
        <dbReference type="EMBL" id="NMH76431.1"/>
    </source>
</evidence>
<evidence type="ECO:0000256" key="3">
    <source>
        <dbReference type="ARBA" id="ARBA00022475"/>
    </source>
</evidence>
<feature type="transmembrane region" description="Helical" evidence="12">
    <location>
        <begin position="231"/>
        <end position="255"/>
    </location>
</feature>
<reference evidence="15 16" key="1">
    <citation type="submission" date="2020-04" db="EMBL/GenBank/DDBJ databases">
        <authorList>
            <person name="Klaysubun C."/>
            <person name="Duangmal K."/>
            <person name="Lipun K."/>
        </authorList>
    </citation>
    <scope>NUCLEOTIDE SEQUENCE [LARGE SCALE GENOMIC DNA]</scope>
    <source>
        <strain evidence="15 16">JCM 11839</strain>
    </source>
</reference>
<dbReference type="PANTHER" id="PTHR43386:SF2">
    <property type="entry name" value="OLIGOPEPTIDE TRANSPORT SYSTEM PERMEASE PROTEIN OPPC"/>
    <property type="match status" value="1"/>
</dbReference>
<protein>
    <recommendedName>
        <fullName evidence="11">Oligopeptide transport system permease protein OppC</fullName>
    </recommendedName>
</protein>
<evidence type="ECO:0000256" key="4">
    <source>
        <dbReference type="ARBA" id="ARBA00022519"/>
    </source>
</evidence>
<evidence type="ECO:0000256" key="6">
    <source>
        <dbReference type="ARBA" id="ARBA00022856"/>
    </source>
</evidence>
<keyword evidence="5 12" id="KW-0812">Transmembrane</keyword>
<organism evidence="15 16">
    <name type="scientific">Pseudonocardia xinjiangensis</name>
    <dbReference type="NCBI Taxonomy" id="75289"/>
    <lineage>
        <taxon>Bacteria</taxon>
        <taxon>Bacillati</taxon>
        <taxon>Actinomycetota</taxon>
        <taxon>Actinomycetes</taxon>
        <taxon>Pseudonocardiales</taxon>
        <taxon>Pseudonocardiaceae</taxon>
        <taxon>Pseudonocardia</taxon>
    </lineage>
</organism>
<keyword evidence="16" id="KW-1185">Reference proteome</keyword>
<dbReference type="PROSITE" id="PS50928">
    <property type="entry name" value="ABC_TM1"/>
    <property type="match status" value="1"/>
</dbReference>
<keyword evidence="8 12" id="KW-1133">Transmembrane helix</keyword>
<comment type="subcellular location">
    <subcellularLocation>
        <location evidence="1">Cell inner membrane</location>
        <topology evidence="1">Multi-pass membrane protein</topology>
    </subcellularLocation>
    <subcellularLocation>
        <location evidence="12">Cell membrane</location>
        <topology evidence="12">Multi-pass membrane protein</topology>
    </subcellularLocation>
</comment>
<evidence type="ECO:0000256" key="5">
    <source>
        <dbReference type="ARBA" id="ARBA00022692"/>
    </source>
</evidence>
<feature type="region of interest" description="Disordered" evidence="13">
    <location>
        <begin position="1"/>
        <end position="29"/>
    </location>
</feature>
<feature type="domain" description="ABC transmembrane type-1" evidence="14">
    <location>
        <begin position="110"/>
        <end position="300"/>
    </location>
</feature>
<dbReference type="Pfam" id="PF12911">
    <property type="entry name" value="OppC_N"/>
    <property type="match status" value="1"/>
</dbReference>
<evidence type="ECO:0000256" key="12">
    <source>
        <dbReference type="RuleBase" id="RU363032"/>
    </source>
</evidence>
<evidence type="ECO:0000256" key="10">
    <source>
        <dbReference type="ARBA" id="ARBA00024202"/>
    </source>
</evidence>
<keyword evidence="4" id="KW-0997">Cell inner membrane</keyword>
<evidence type="ECO:0000259" key="14">
    <source>
        <dbReference type="PROSITE" id="PS50928"/>
    </source>
</evidence>
<gene>
    <name evidence="15" type="ORF">HF577_04850</name>
</gene>
<feature type="transmembrane region" description="Helical" evidence="12">
    <location>
        <begin position="174"/>
        <end position="193"/>
    </location>
</feature>
<feature type="region of interest" description="Disordered" evidence="13">
    <location>
        <begin position="309"/>
        <end position="334"/>
    </location>
</feature>
<dbReference type="InterPro" id="IPR035906">
    <property type="entry name" value="MetI-like_sf"/>
</dbReference>
<evidence type="ECO:0000256" key="13">
    <source>
        <dbReference type="SAM" id="MobiDB-lite"/>
    </source>
</evidence>
<dbReference type="CDD" id="cd06261">
    <property type="entry name" value="TM_PBP2"/>
    <property type="match status" value="1"/>
</dbReference>
<feature type="transmembrane region" description="Helical" evidence="12">
    <location>
        <begin position="145"/>
        <end position="168"/>
    </location>
</feature>